<evidence type="ECO:0000256" key="2">
    <source>
        <dbReference type="ARBA" id="ARBA00023125"/>
    </source>
</evidence>
<dbReference type="PANTHER" id="PTHR43537:SF24">
    <property type="entry name" value="GLUCONATE OPERON TRANSCRIPTIONAL REPRESSOR"/>
    <property type="match status" value="1"/>
</dbReference>
<dbReference type="SUPFAM" id="SSF46785">
    <property type="entry name" value="Winged helix' DNA-binding domain"/>
    <property type="match status" value="1"/>
</dbReference>
<keyword evidence="1" id="KW-0805">Transcription regulation</keyword>
<dbReference type="Pfam" id="PF07729">
    <property type="entry name" value="FCD"/>
    <property type="match status" value="1"/>
</dbReference>
<gene>
    <name evidence="5" type="ORF">GAGA_4751</name>
</gene>
<evidence type="ECO:0000259" key="4">
    <source>
        <dbReference type="PROSITE" id="PS50949"/>
    </source>
</evidence>
<dbReference type="InterPro" id="IPR036390">
    <property type="entry name" value="WH_DNA-bd_sf"/>
</dbReference>
<dbReference type="SMART" id="SM00345">
    <property type="entry name" value="HTH_GNTR"/>
    <property type="match status" value="1"/>
</dbReference>
<protein>
    <submittedName>
        <fullName evidence="5">GntR family transcriptional regulator</fullName>
    </submittedName>
</protein>
<dbReference type="Gene3D" id="1.10.10.10">
    <property type="entry name" value="Winged helix-like DNA-binding domain superfamily/Winged helix DNA-binding domain"/>
    <property type="match status" value="1"/>
</dbReference>
<dbReference type="InterPro" id="IPR008920">
    <property type="entry name" value="TF_FadR/GntR_C"/>
</dbReference>
<evidence type="ECO:0000313" key="6">
    <source>
        <dbReference type="Proteomes" id="UP000008372"/>
    </source>
</evidence>
<dbReference type="PANTHER" id="PTHR43537">
    <property type="entry name" value="TRANSCRIPTIONAL REGULATOR, GNTR FAMILY"/>
    <property type="match status" value="1"/>
</dbReference>
<keyword evidence="6" id="KW-1185">Reference proteome</keyword>
<keyword evidence="3" id="KW-0804">Transcription</keyword>
<dbReference type="InterPro" id="IPR000524">
    <property type="entry name" value="Tscrpt_reg_HTH_GntR"/>
</dbReference>
<dbReference type="SUPFAM" id="SSF48008">
    <property type="entry name" value="GntR ligand-binding domain-like"/>
    <property type="match status" value="1"/>
</dbReference>
<accession>A0ABQ0IE26</accession>
<keyword evidence="2" id="KW-0238">DNA-binding</keyword>
<dbReference type="InterPro" id="IPR011711">
    <property type="entry name" value="GntR_C"/>
</dbReference>
<proteinExistence type="predicted"/>
<evidence type="ECO:0000256" key="3">
    <source>
        <dbReference type="ARBA" id="ARBA00023163"/>
    </source>
</evidence>
<dbReference type="InterPro" id="IPR036388">
    <property type="entry name" value="WH-like_DNA-bd_sf"/>
</dbReference>
<reference evidence="5 6" key="1">
    <citation type="journal article" date="2014" name="Environ. Microbiol.">
        <title>Comparative genomics of the marine bacterial genus Glaciecola reveals the high degree of genomic diversity and genomic characteristic for cold adaptation.</title>
        <authorList>
            <person name="Qin Q.L."/>
            <person name="Xie B.B."/>
            <person name="Yu Y."/>
            <person name="Shu Y.L."/>
            <person name="Rong J.C."/>
            <person name="Zhang Y.J."/>
            <person name="Zhao D.L."/>
            <person name="Chen X.L."/>
            <person name="Zhang X.Y."/>
            <person name="Chen B."/>
            <person name="Zhou B.C."/>
            <person name="Zhang Y.Z."/>
        </authorList>
    </citation>
    <scope>NUCLEOTIDE SEQUENCE [LARGE SCALE GENOMIC DNA]</scope>
    <source>
        <strain evidence="5 6">NO2</strain>
    </source>
</reference>
<sequence>MLSPLINEESTIYAYILNDIANATFVSGDRLITTKLADKYNTSINPVREALKQLQGEGFVTLSPNSGARVAIFEYNTLRDVFEILQLIEPYLMEWFVEEHTQEDLNELKLLLKKMDSASDREYRILDTQFHWLTSKITITTKLSICGDETD</sequence>
<dbReference type="Gene3D" id="1.20.120.530">
    <property type="entry name" value="GntR ligand-binding domain-like"/>
    <property type="match status" value="1"/>
</dbReference>
<dbReference type="Proteomes" id="UP000008372">
    <property type="component" value="Unassembled WGS sequence"/>
</dbReference>
<evidence type="ECO:0000256" key="1">
    <source>
        <dbReference type="ARBA" id="ARBA00023015"/>
    </source>
</evidence>
<dbReference type="Pfam" id="PF00392">
    <property type="entry name" value="GntR"/>
    <property type="match status" value="1"/>
</dbReference>
<comment type="caution">
    <text evidence="5">The sequence shown here is derived from an EMBL/GenBank/DDBJ whole genome shotgun (WGS) entry which is preliminary data.</text>
</comment>
<evidence type="ECO:0000313" key="5">
    <source>
        <dbReference type="EMBL" id="GAC07575.1"/>
    </source>
</evidence>
<organism evidence="5 6">
    <name type="scientific">Paraglaciecola agarilytica NO2</name>
    <dbReference type="NCBI Taxonomy" id="1125747"/>
    <lineage>
        <taxon>Bacteria</taxon>
        <taxon>Pseudomonadati</taxon>
        <taxon>Pseudomonadota</taxon>
        <taxon>Gammaproteobacteria</taxon>
        <taxon>Alteromonadales</taxon>
        <taxon>Alteromonadaceae</taxon>
        <taxon>Paraglaciecola</taxon>
    </lineage>
</organism>
<name>A0ABQ0IE26_9ALTE</name>
<dbReference type="PROSITE" id="PS50949">
    <property type="entry name" value="HTH_GNTR"/>
    <property type="match status" value="1"/>
</dbReference>
<dbReference type="EMBL" id="BAEK01000085">
    <property type="protein sequence ID" value="GAC07575.1"/>
    <property type="molecule type" value="Genomic_DNA"/>
</dbReference>
<dbReference type="CDD" id="cd07377">
    <property type="entry name" value="WHTH_GntR"/>
    <property type="match status" value="1"/>
</dbReference>
<feature type="domain" description="HTH gntR-type" evidence="4">
    <location>
        <begin position="6"/>
        <end position="73"/>
    </location>
</feature>